<dbReference type="InterPro" id="IPR027417">
    <property type="entry name" value="P-loop_NTPase"/>
</dbReference>
<reference evidence="3 4" key="1">
    <citation type="submission" date="2024-04" db="EMBL/GenBank/DDBJ databases">
        <title>Tritrichomonas musculus Genome.</title>
        <authorList>
            <person name="Alves-Ferreira E."/>
            <person name="Grigg M."/>
            <person name="Lorenzi H."/>
            <person name="Galac M."/>
        </authorList>
    </citation>
    <scope>NUCLEOTIDE SEQUENCE [LARGE SCALE GENOMIC DNA]</scope>
    <source>
        <strain evidence="3 4">EAF2021</strain>
    </source>
</reference>
<comment type="caution">
    <text evidence="3">The sequence shown here is derived from an EMBL/GenBank/DDBJ whole genome shotgun (WGS) entry which is preliminary data.</text>
</comment>
<dbReference type="NCBIfam" id="TIGR00231">
    <property type="entry name" value="small_GTP"/>
    <property type="match status" value="1"/>
</dbReference>
<dbReference type="SMART" id="SM00173">
    <property type="entry name" value="RAS"/>
    <property type="match status" value="1"/>
</dbReference>
<dbReference type="InterPro" id="IPR001806">
    <property type="entry name" value="Small_GTPase"/>
</dbReference>
<dbReference type="SUPFAM" id="SSF52540">
    <property type="entry name" value="P-loop containing nucleoside triphosphate hydrolases"/>
    <property type="match status" value="1"/>
</dbReference>
<evidence type="ECO:0000256" key="2">
    <source>
        <dbReference type="ARBA" id="ARBA00023134"/>
    </source>
</evidence>
<evidence type="ECO:0000313" key="4">
    <source>
        <dbReference type="Proteomes" id="UP001470230"/>
    </source>
</evidence>
<gene>
    <name evidence="3" type="ORF">M9Y10_026684</name>
</gene>
<dbReference type="PROSITE" id="PS51421">
    <property type="entry name" value="RAS"/>
    <property type="match status" value="1"/>
</dbReference>
<keyword evidence="2" id="KW-0342">GTP-binding</keyword>
<dbReference type="Gene3D" id="3.40.50.300">
    <property type="entry name" value="P-loop containing nucleotide triphosphate hydrolases"/>
    <property type="match status" value="1"/>
</dbReference>
<evidence type="ECO:0000313" key="3">
    <source>
        <dbReference type="EMBL" id="KAK8841738.1"/>
    </source>
</evidence>
<protein>
    <submittedName>
        <fullName evidence="3">GTPase Ryh1</fullName>
    </submittedName>
</protein>
<proteinExistence type="predicted"/>
<sequence>MIRNVFFLGDSLVGKTTIIDRYISGDFHDKEPLTVNVSFYVNNLPKTGKTFSLKIIDSSGQKKFRSFLLSYLHDIDVAVIVYDITNTNSFQNLDSWYNLISGHQDLPVFIVGNKADLNEKRKVSTEEGQNYAEQHNFHFIEVSSLTGENIESLFSEIANI</sequence>
<keyword evidence="4" id="KW-1185">Reference proteome</keyword>
<name>A0ABR2H694_9EUKA</name>
<dbReference type="EMBL" id="JAPFFF010000040">
    <property type="protein sequence ID" value="KAK8841738.1"/>
    <property type="molecule type" value="Genomic_DNA"/>
</dbReference>
<keyword evidence="1" id="KW-0547">Nucleotide-binding</keyword>
<dbReference type="SMART" id="SM00174">
    <property type="entry name" value="RHO"/>
    <property type="match status" value="1"/>
</dbReference>
<accession>A0ABR2H694</accession>
<dbReference type="PROSITE" id="PS51419">
    <property type="entry name" value="RAB"/>
    <property type="match status" value="1"/>
</dbReference>
<dbReference type="InterPro" id="IPR005225">
    <property type="entry name" value="Small_GTP-bd"/>
</dbReference>
<dbReference type="Pfam" id="PF00071">
    <property type="entry name" value="Ras"/>
    <property type="match status" value="1"/>
</dbReference>
<dbReference type="InterPro" id="IPR050227">
    <property type="entry name" value="Rab"/>
</dbReference>
<dbReference type="Proteomes" id="UP001470230">
    <property type="component" value="Unassembled WGS sequence"/>
</dbReference>
<dbReference type="SMART" id="SM00175">
    <property type="entry name" value="RAB"/>
    <property type="match status" value="1"/>
</dbReference>
<dbReference type="CDD" id="cd00154">
    <property type="entry name" value="Rab"/>
    <property type="match status" value="1"/>
</dbReference>
<organism evidence="3 4">
    <name type="scientific">Tritrichomonas musculus</name>
    <dbReference type="NCBI Taxonomy" id="1915356"/>
    <lineage>
        <taxon>Eukaryota</taxon>
        <taxon>Metamonada</taxon>
        <taxon>Parabasalia</taxon>
        <taxon>Tritrichomonadida</taxon>
        <taxon>Tritrichomonadidae</taxon>
        <taxon>Tritrichomonas</taxon>
    </lineage>
</organism>
<evidence type="ECO:0000256" key="1">
    <source>
        <dbReference type="ARBA" id="ARBA00022741"/>
    </source>
</evidence>
<dbReference type="PRINTS" id="PR00449">
    <property type="entry name" value="RASTRNSFRMNG"/>
</dbReference>
<dbReference type="PANTHER" id="PTHR47977">
    <property type="entry name" value="RAS-RELATED PROTEIN RAB"/>
    <property type="match status" value="1"/>
</dbReference>